<proteinExistence type="predicted"/>
<feature type="transmembrane region" description="Helical" evidence="1">
    <location>
        <begin position="6"/>
        <end position="26"/>
    </location>
</feature>
<comment type="caution">
    <text evidence="2">The sequence shown here is derived from an EMBL/GenBank/DDBJ whole genome shotgun (WGS) entry which is preliminary data.</text>
</comment>
<keyword evidence="1" id="KW-0812">Transmembrane</keyword>
<keyword evidence="1" id="KW-0472">Membrane</keyword>
<organism evidence="2 3">
    <name type="scientific">Candidatus Woesebacteria bacterium GW2011_GWE1_45_18</name>
    <dbReference type="NCBI Taxonomy" id="1618598"/>
    <lineage>
        <taxon>Bacteria</taxon>
        <taxon>Candidatus Woeseibacteriota</taxon>
    </lineage>
</organism>
<dbReference type="AlphaFoldDB" id="A0A0G1M6F3"/>
<accession>A0A0G1M6F3</accession>
<keyword evidence="1" id="KW-1133">Transmembrane helix</keyword>
<evidence type="ECO:0000256" key="1">
    <source>
        <dbReference type="SAM" id="Phobius"/>
    </source>
</evidence>
<protein>
    <recommendedName>
        <fullName evidence="4">Membrane-bound metal-dependent hydrolase</fullName>
    </recommendedName>
</protein>
<feature type="transmembrane region" description="Helical" evidence="1">
    <location>
        <begin position="33"/>
        <end position="54"/>
    </location>
</feature>
<name>A0A0G1M6F3_9BACT</name>
<evidence type="ECO:0008006" key="4">
    <source>
        <dbReference type="Google" id="ProtNLM"/>
    </source>
</evidence>
<dbReference type="EMBL" id="LCKQ01000013">
    <property type="protein sequence ID" value="KKU03667.1"/>
    <property type="molecule type" value="Genomic_DNA"/>
</dbReference>
<reference evidence="2 3" key="1">
    <citation type="journal article" date="2015" name="Nature">
        <title>rRNA introns, odd ribosomes, and small enigmatic genomes across a large radiation of phyla.</title>
        <authorList>
            <person name="Brown C.T."/>
            <person name="Hug L.A."/>
            <person name="Thomas B.C."/>
            <person name="Sharon I."/>
            <person name="Castelle C.J."/>
            <person name="Singh A."/>
            <person name="Wilkins M.J."/>
            <person name="Williams K.H."/>
            <person name="Banfield J.F."/>
        </authorList>
    </citation>
    <scope>NUCLEOTIDE SEQUENCE [LARGE SCALE GENOMIC DNA]</scope>
</reference>
<gene>
    <name evidence="2" type="ORF">UX03_C0013G0025</name>
</gene>
<evidence type="ECO:0000313" key="2">
    <source>
        <dbReference type="EMBL" id="KKU03667.1"/>
    </source>
</evidence>
<sequence length="177" mass="20347">MKKEIFIHFAFFVSLFIFVSIARGYFSFSSWQFWLGGLIGTILPDIDHLLYVFFLRPQELTSQRVGYLVGKKDIWGGLELLAETRSERTKLIFHTATFQLIFLVLTFFVLTSSGSLMGRGLVLAFFLHLTIDQAVDLAATGSLSNWFKNFPIELSLGKQKTYWWGLIILLLIFSFLL</sequence>
<evidence type="ECO:0000313" key="3">
    <source>
        <dbReference type="Proteomes" id="UP000034086"/>
    </source>
</evidence>
<dbReference type="Proteomes" id="UP000034086">
    <property type="component" value="Unassembled WGS sequence"/>
</dbReference>
<feature type="transmembrane region" description="Helical" evidence="1">
    <location>
        <begin position="161"/>
        <end position="176"/>
    </location>
</feature>